<reference evidence="4 5" key="1">
    <citation type="submission" date="2020-03" db="EMBL/GenBank/DDBJ databases">
        <title>Draft genome of Streptomyces sp. ventii, isolated from the Axial Seamount in the Pacific Ocean, and resequencing of the two type strains Streptomyces lonarensis strain NCL 716 and Streptomyces bohaiensis strain 11A07.</title>
        <authorList>
            <person name="Loughran R.M."/>
            <person name="Pfannmuller K.M."/>
            <person name="Wasson B.J."/>
            <person name="Deadmond M.C."/>
            <person name="Paddock B.E."/>
            <person name="Koyack M.J."/>
            <person name="Gallegos D.A."/>
            <person name="Mitchell E.A."/>
            <person name="Ushijima B."/>
            <person name="Saw J.H."/>
            <person name="Mcphail K.L."/>
            <person name="Videau P."/>
        </authorList>
    </citation>
    <scope>NUCLEOTIDE SEQUENCE [LARGE SCALE GENOMIC DNA]</scope>
    <source>
        <strain evidence="4 5">NCL716</strain>
    </source>
</reference>
<evidence type="ECO:0000256" key="1">
    <source>
        <dbReference type="SAM" id="MobiDB-lite"/>
    </source>
</evidence>
<feature type="region of interest" description="Disordered" evidence="1">
    <location>
        <begin position="138"/>
        <end position="159"/>
    </location>
</feature>
<gene>
    <name evidence="4" type="ORF">HCN56_22220</name>
</gene>
<evidence type="ECO:0000313" key="5">
    <source>
        <dbReference type="Proteomes" id="UP000578686"/>
    </source>
</evidence>
<protein>
    <submittedName>
        <fullName evidence="4">PH domain-containing protein</fullName>
    </submittedName>
</protein>
<organism evidence="4 5">
    <name type="scientific">Streptomyces lonarensis</name>
    <dbReference type="NCBI Taxonomy" id="700599"/>
    <lineage>
        <taxon>Bacteria</taxon>
        <taxon>Bacillati</taxon>
        <taxon>Actinomycetota</taxon>
        <taxon>Actinomycetes</taxon>
        <taxon>Kitasatosporales</taxon>
        <taxon>Streptomycetaceae</taxon>
        <taxon>Streptomyces</taxon>
    </lineage>
</organism>
<dbReference type="Pfam" id="PF10756">
    <property type="entry name" value="bPH_6"/>
    <property type="match status" value="1"/>
</dbReference>
<keyword evidence="2" id="KW-0812">Transmembrane</keyword>
<dbReference type="InterPro" id="IPR019692">
    <property type="entry name" value="CFP-6_PH"/>
</dbReference>
<keyword evidence="5" id="KW-1185">Reference proteome</keyword>
<dbReference type="EMBL" id="JAAVJD010000262">
    <property type="protein sequence ID" value="NJQ08224.1"/>
    <property type="molecule type" value="Genomic_DNA"/>
</dbReference>
<evidence type="ECO:0000259" key="3">
    <source>
        <dbReference type="Pfam" id="PF10756"/>
    </source>
</evidence>
<evidence type="ECO:0000256" key="2">
    <source>
        <dbReference type="SAM" id="Phobius"/>
    </source>
</evidence>
<accession>A0A7X6D4V3</accession>
<evidence type="ECO:0000313" key="4">
    <source>
        <dbReference type="EMBL" id="NJQ08224.1"/>
    </source>
</evidence>
<keyword evidence="2" id="KW-1133">Transmembrane helix</keyword>
<dbReference type="AlphaFoldDB" id="A0A7X6D4V3"/>
<feature type="transmembrane region" description="Helical" evidence="2">
    <location>
        <begin position="12"/>
        <end position="34"/>
    </location>
</feature>
<keyword evidence="2" id="KW-0472">Membrane</keyword>
<dbReference type="RefSeq" id="WP_167973920.1">
    <property type="nucleotide sequence ID" value="NZ_BHZG01000347.1"/>
</dbReference>
<comment type="caution">
    <text evidence="4">The sequence shown here is derived from an EMBL/GenBank/DDBJ whole genome shotgun (WGS) entry which is preliminary data.</text>
</comment>
<feature type="transmembrane region" description="Helical" evidence="2">
    <location>
        <begin position="186"/>
        <end position="206"/>
    </location>
</feature>
<proteinExistence type="predicted"/>
<name>A0A7X6D4V3_9ACTN</name>
<feature type="domain" description="Low molecular weight protein antigen 6 PH" evidence="3">
    <location>
        <begin position="65"/>
        <end position="130"/>
    </location>
</feature>
<dbReference type="Proteomes" id="UP000578686">
    <property type="component" value="Unassembled WGS sequence"/>
</dbReference>
<feature type="transmembrane region" description="Helical" evidence="2">
    <location>
        <begin position="46"/>
        <end position="64"/>
    </location>
</feature>
<sequence length="208" mass="22133">MTSEPDSYSDRVYRSSGAIVGGALLLALIAWLGGDALVRGSGRSPFIALAVVCMVAPLIVAFSLRPAVFANRAGVRIRNPFRTVVVPWSRVETVRAGYSCELVAEGVKYQLWSIPVSLRARSRANRHNQRLAAGEQPKGAFGIGTANTTDTGPRSAPSDAAVSELKEMAQQNRERAESEGPVTVTWAYELIAPAALGAVAVLVLWLSA</sequence>